<name>A0A1X2GUS3_9FUNG</name>
<dbReference type="AlphaFoldDB" id="A0A1X2GUS3"/>
<evidence type="ECO:0000256" key="2">
    <source>
        <dbReference type="ARBA" id="ARBA00022737"/>
    </source>
</evidence>
<feature type="transmembrane region" description="Helical" evidence="4">
    <location>
        <begin position="243"/>
        <end position="267"/>
    </location>
</feature>
<dbReference type="OrthoDB" id="2363417at2759"/>
<dbReference type="InterPro" id="IPR015915">
    <property type="entry name" value="Kelch-typ_b-propeller"/>
</dbReference>
<dbReference type="SUPFAM" id="SSF117281">
    <property type="entry name" value="Kelch motif"/>
    <property type="match status" value="1"/>
</dbReference>
<keyword evidence="4" id="KW-0472">Membrane</keyword>
<organism evidence="5 6">
    <name type="scientific">Hesseltinella vesiculosa</name>
    <dbReference type="NCBI Taxonomy" id="101127"/>
    <lineage>
        <taxon>Eukaryota</taxon>
        <taxon>Fungi</taxon>
        <taxon>Fungi incertae sedis</taxon>
        <taxon>Mucoromycota</taxon>
        <taxon>Mucoromycotina</taxon>
        <taxon>Mucoromycetes</taxon>
        <taxon>Mucorales</taxon>
        <taxon>Cunninghamellaceae</taxon>
        <taxon>Hesseltinella</taxon>
    </lineage>
</organism>
<dbReference type="Proteomes" id="UP000242146">
    <property type="component" value="Unassembled WGS sequence"/>
</dbReference>
<dbReference type="PANTHER" id="PTHR46093:SF18">
    <property type="entry name" value="FIBRONECTIN TYPE-III DOMAIN-CONTAINING PROTEIN"/>
    <property type="match status" value="1"/>
</dbReference>
<evidence type="ECO:0000256" key="3">
    <source>
        <dbReference type="SAM" id="MobiDB-lite"/>
    </source>
</evidence>
<accession>A0A1X2GUS3</accession>
<comment type="caution">
    <text evidence="5">The sequence shown here is derived from an EMBL/GenBank/DDBJ whole genome shotgun (WGS) entry which is preliminary data.</text>
</comment>
<dbReference type="PANTHER" id="PTHR46093">
    <property type="entry name" value="ACYL-COA-BINDING DOMAIN-CONTAINING PROTEIN 5"/>
    <property type="match status" value="1"/>
</dbReference>
<feature type="region of interest" description="Disordered" evidence="3">
    <location>
        <begin position="216"/>
        <end position="237"/>
    </location>
</feature>
<gene>
    <name evidence="5" type="ORF">DM01DRAFT_52806</name>
</gene>
<evidence type="ECO:0000256" key="4">
    <source>
        <dbReference type="SAM" id="Phobius"/>
    </source>
</evidence>
<evidence type="ECO:0000313" key="5">
    <source>
        <dbReference type="EMBL" id="ORX61771.1"/>
    </source>
</evidence>
<keyword evidence="1" id="KW-0880">Kelch repeat</keyword>
<dbReference type="Gene3D" id="2.120.10.80">
    <property type="entry name" value="Kelch-type beta propeller"/>
    <property type="match status" value="1"/>
</dbReference>
<dbReference type="EMBL" id="MCGT01000003">
    <property type="protein sequence ID" value="ORX61771.1"/>
    <property type="molecule type" value="Genomic_DNA"/>
</dbReference>
<keyword evidence="6" id="KW-1185">Reference proteome</keyword>
<evidence type="ECO:0000256" key="1">
    <source>
        <dbReference type="ARBA" id="ARBA00022441"/>
    </source>
</evidence>
<dbReference type="STRING" id="101127.A0A1X2GUS3"/>
<sequence>MDLWRVNNKVSMMQNDTLASNSVILYDIQNNKLSTISPPTPGGASRCGHTANLVNNHLIYILGGVIGLPSSGGPESGPQSGKSFQDAWVFDTTSSQWNTVILTGSNPTMRIYHTTTNVPNTNKLFVYGGGDPAVDQSNQTSNWVSDRAFLIDCDTNAIAPAQIQNDDGPALLGHSAIAYEQNGRSYIFIIWGVLSNNERQTNTFILDATNTSSMSWLSEANGQDPGTPPSTSSPSAGGLSNGAIAGVTVGAVVVGVCVGAFAIFYRFRKRKQRDEFKLEKTDPRRHTAEFASIGSFHAFNESKTAVHTNRTSAQSPQNSLDHRFSSSIPRADYLVKPFEDIE</sequence>
<protein>
    <recommendedName>
        <fullName evidence="7">Galactose oxidase</fullName>
    </recommendedName>
</protein>
<proteinExistence type="predicted"/>
<reference evidence="5 6" key="1">
    <citation type="submission" date="2016-07" db="EMBL/GenBank/DDBJ databases">
        <title>Pervasive Adenine N6-methylation of Active Genes in Fungi.</title>
        <authorList>
            <consortium name="DOE Joint Genome Institute"/>
            <person name="Mondo S.J."/>
            <person name="Dannebaum R.O."/>
            <person name="Kuo R.C."/>
            <person name="Labutti K."/>
            <person name="Haridas S."/>
            <person name="Kuo A."/>
            <person name="Salamov A."/>
            <person name="Ahrendt S.R."/>
            <person name="Lipzen A."/>
            <person name="Sullivan W."/>
            <person name="Andreopoulos W.B."/>
            <person name="Clum A."/>
            <person name="Lindquist E."/>
            <person name="Daum C."/>
            <person name="Ramamoorthy G.K."/>
            <person name="Gryganskyi A."/>
            <person name="Culley D."/>
            <person name="Magnuson J.K."/>
            <person name="James T.Y."/>
            <person name="O'Malley M.A."/>
            <person name="Stajich J.E."/>
            <person name="Spatafora J.W."/>
            <person name="Visel A."/>
            <person name="Grigoriev I.V."/>
        </authorList>
    </citation>
    <scope>NUCLEOTIDE SEQUENCE [LARGE SCALE GENOMIC DNA]</scope>
    <source>
        <strain evidence="5 6">NRRL 3301</strain>
    </source>
</reference>
<keyword evidence="4" id="KW-1133">Transmembrane helix</keyword>
<keyword evidence="4" id="KW-0812">Transmembrane</keyword>
<keyword evidence="2" id="KW-0677">Repeat</keyword>
<dbReference type="Pfam" id="PF24681">
    <property type="entry name" value="Kelch_KLHDC2_KLHL20_DRC7"/>
    <property type="match status" value="1"/>
</dbReference>
<evidence type="ECO:0000313" key="6">
    <source>
        <dbReference type="Proteomes" id="UP000242146"/>
    </source>
</evidence>
<evidence type="ECO:0008006" key="7">
    <source>
        <dbReference type="Google" id="ProtNLM"/>
    </source>
</evidence>